<dbReference type="GO" id="GO:0016810">
    <property type="term" value="F:hydrolase activity, acting on carbon-nitrogen (but not peptide) bonds"/>
    <property type="evidence" value="ECO:0007669"/>
    <property type="project" value="InterPro"/>
</dbReference>
<dbReference type="InterPro" id="IPR051398">
    <property type="entry name" value="Polysacch_Deacetylase"/>
</dbReference>
<dbReference type="Pfam" id="PF14883">
    <property type="entry name" value="GHL13"/>
    <property type="match status" value="1"/>
</dbReference>
<sequence length="669" mass="75360">MRLSFLRALALFFAVSVLSACAKDVPVFVPPAERQRGHADEPWPKNQFVVLGYHDVEDDDPDQRFLSVRTDRLVRQFTWLRENGYQPVSIEQIIAANQGGPALPPKAVLLTFDDGYRSTLTRVLPILRAFNWPAVVAPVGKWMDTPRDQPVDFGGEKVERERFLNWSEVGELSRSGLVEVAAHTDNLHYGMLANPQGNSQPAAAVRAYDRASGTYETEAAHRARMTRDIAAISHKIEQATGKRPRAWVWPYGAESGTALGIAGQHGYVMGMTLEDGTAKVESLMSTPRLLISSDPPTKSFANSVVGTEARPLMRVAHVDIDYVYDPDPEQTDRNLGALVQRIVDMQINTVFLQAFADPQADGLARELYFPNRWLPVRADLFSRVAWQLRNRANVQIYAWLPVLSFDLDPALPRVQRWDPQTGEVAVDSEQYVRLSPYDAESRRRITEIYQDLSRQAIFDGVLFHDDALLSDFEDASAPALAAYGAAGLPGSIREIRADPDAMQRWTRYKSRTLVDFTLALAAEVKAIRGPRIKTARNIYAPPVMAPESEAWFAQNLDDFLAAYDWTAPMAMPYMENVPEGQENAWLDRMVDVVAKRPNGLDRTVFELQTRDWRREGDGEIDAAIIAGWMQRLQLRGARNFGYYPDDFLQDHPALETIRPAISDSWYPVR</sequence>
<dbReference type="PANTHER" id="PTHR34216">
    <property type="match status" value="1"/>
</dbReference>
<dbReference type="SUPFAM" id="SSF88713">
    <property type="entry name" value="Glycoside hydrolase/deacetylase"/>
    <property type="match status" value="1"/>
</dbReference>
<dbReference type="AlphaFoldDB" id="A0A261TQS6"/>
<accession>A0A261TQS6</accession>
<dbReference type="InterPro" id="IPR002509">
    <property type="entry name" value="NODB_dom"/>
</dbReference>
<dbReference type="OrthoDB" id="9814639at2"/>
<dbReference type="PROSITE" id="PS51677">
    <property type="entry name" value="NODB"/>
    <property type="match status" value="1"/>
</dbReference>
<feature type="domain" description="NodB homology" evidence="3">
    <location>
        <begin position="106"/>
        <end position="348"/>
    </location>
</feature>
<dbReference type="RefSeq" id="WP_094799927.1">
    <property type="nucleotide sequence ID" value="NZ_NEVP01000006.1"/>
</dbReference>
<dbReference type="EMBL" id="NEVP01000006">
    <property type="protein sequence ID" value="OZI51969.1"/>
    <property type="molecule type" value="Genomic_DNA"/>
</dbReference>
<dbReference type="PROSITE" id="PS51257">
    <property type="entry name" value="PROKAR_LIPOPROTEIN"/>
    <property type="match status" value="1"/>
</dbReference>
<dbReference type="InterPro" id="IPR032772">
    <property type="entry name" value="PGA_deacetylase_PgaB_C"/>
</dbReference>
<keyword evidence="5" id="KW-1185">Reference proteome</keyword>
<evidence type="ECO:0000256" key="2">
    <source>
        <dbReference type="SAM" id="SignalP"/>
    </source>
</evidence>
<dbReference type="Gene3D" id="3.20.20.80">
    <property type="entry name" value="Glycosidases"/>
    <property type="match status" value="1"/>
</dbReference>
<comment type="caution">
    <text evidence="4">The sequence shown here is derived from an EMBL/GenBank/DDBJ whole genome shotgun (WGS) entry which is preliminary data.</text>
</comment>
<dbReference type="GO" id="GO:0043708">
    <property type="term" value="P:cell adhesion involved in biofilm formation"/>
    <property type="evidence" value="ECO:0007669"/>
    <property type="project" value="InterPro"/>
</dbReference>
<organism evidence="4 5">
    <name type="scientific">Bordetella genomosp. 5</name>
    <dbReference type="NCBI Taxonomy" id="1395608"/>
    <lineage>
        <taxon>Bacteria</taxon>
        <taxon>Pseudomonadati</taxon>
        <taxon>Pseudomonadota</taxon>
        <taxon>Betaproteobacteria</taxon>
        <taxon>Burkholderiales</taxon>
        <taxon>Alcaligenaceae</taxon>
        <taxon>Bordetella</taxon>
    </lineage>
</organism>
<dbReference type="Proteomes" id="UP000216913">
    <property type="component" value="Unassembled WGS sequence"/>
</dbReference>
<dbReference type="Gene3D" id="3.20.20.370">
    <property type="entry name" value="Glycoside hydrolase/deacetylase"/>
    <property type="match status" value="1"/>
</dbReference>
<feature type="signal peptide" evidence="2">
    <location>
        <begin position="1"/>
        <end position="22"/>
    </location>
</feature>
<reference evidence="4 5" key="1">
    <citation type="submission" date="2017-05" db="EMBL/GenBank/DDBJ databases">
        <title>Complete and WGS of Bordetella genogroups.</title>
        <authorList>
            <person name="Spilker T."/>
            <person name="LiPuma J."/>
        </authorList>
    </citation>
    <scope>NUCLEOTIDE SEQUENCE [LARGE SCALE GENOMIC DNA]</scope>
    <source>
        <strain evidence="4 5">AU10456</strain>
    </source>
</reference>
<dbReference type="InterPro" id="IPR011330">
    <property type="entry name" value="Glyco_hydro/deAcase_b/a-brl"/>
</dbReference>
<evidence type="ECO:0000259" key="3">
    <source>
        <dbReference type="PROSITE" id="PS51677"/>
    </source>
</evidence>
<name>A0A261TQS6_9BORD</name>
<proteinExistence type="predicted"/>
<dbReference type="PANTHER" id="PTHR34216:SF7">
    <property type="entry name" value="POLY-BETA-1,6-N-ACETYL-D-GLUCOSAMINE N-DEACETYLASE"/>
    <property type="match status" value="1"/>
</dbReference>
<evidence type="ECO:0000313" key="5">
    <source>
        <dbReference type="Proteomes" id="UP000216913"/>
    </source>
</evidence>
<dbReference type="NCBIfam" id="TIGR03938">
    <property type="entry name" value="deacetyl_PgaB"/>
    <property type="match status" value="1"/>
</dbReference>
<dbReference type="Pfam" id="PF01522">
    <property type="entry name" value="Polysacc_deac_1"/>
    <property type="match status" value="1"/>
</dbReference>
<gene>
    <name evidence="4" type="primary">pgaB</name>
    <name evidence="4" type="ORF">CAL25_10705</name>
</gene>
<keyword evidence="1 2" id="KW-0732">Signal</keyword>
<dbReference type="NCBIfam" id="NF011177">
    <property type="entry name" value="PRK14582.1"/>
    <property type="match status" value="1"/>
</dbReference>
<dbReference type="GO" id="GO:0005975">
    <property type="term" value="P:carbohydrate metabolic process"/>
    <property type="evidence" value="ECO:0007669"/>
    <property type="project" value="InterPro"/>
</dbReference>
<evidence type="ECO:0000256" key="1">
    <source>
        <dbReference type="ARBA" id="ARBA00022729"/>
    </source>
</evidence>
<evidence type="ECO:0000313" key="4">
    <source>
        <dbReference type="EMBL" id="OZI51969.1"/>
    </source>
</evidence>
<protein>
    <submittedName>
        <fullName evidence="4">Poly-beta-1,6-N-acetyl-D-glucosamine N-deacetylase</fullName>
    </submittedName>
</protein>
<feature type="chain" id="PRO_5013034659" evidence="2">
    <location>
        <begin position="23"/>
        <end position="669"/>
    </location>
</feature>
<dbReference type="InterPro" id="IPR023854">
    <property type="entry name" value="PGA_deacetylase_PgaB"/>
</dbReference>